<keyword evidence="2" id="KW-1185">Reference proteome</keyword>
<name>A0A6J5F602_9BURK</name>
<sequence>MDQAREEMARRWQRLDAILAIGGSKKKNGETKGR</sequence>
<gene>
    <name evidence="1" type="ORF">LMG29542_06913</name>
</gene>
<reference evidence="1 2" key="1">
    <citation type="submission" date="2020-04" db="EMBL/GenBank/DDBJ databases">
        <authorList>
            <person name="De Canck E."/>
        </authorList>
    </citation>
    <scope>NUCLEOTIDE SEQUENCE [LARGE SCALE GENOMIC DNA]</scope>
    <source>
        <strain evidence="1 2">LMG 29542</strain>
    </source>
</reference>
<organism evidence="1 2">
    <name type="scientific">Paraburkholderia humisilvae</name>
    <dbReference type="NCBI Taxonomy" id="627669"/>
    <lineage>
        <taxon>Bacteria</taxon>
        <taxon>Pseudomonadati</taxon>
        <taxon>Pseudomonadota</taxon>
        <taxon>Betaproteobacteria</taxon>
        <taxon>Burkholderiales</taxon>
        <taxon>Burkholderiaceae</taxon>
        <taxon>Paraburkholderia</taxon>
    </lineage>
</organism>
<evidence type="ECO:0000313" key="2">
    <source>
        <dbReference type="Proteomes" id="UP000494363"/>
    </source>
</evidence>
<dbReference type="EMBL" id="CADIKH010000061">
    <property type="protein sequence ID" value="CAB3772596.1"/>
    <property type="molecule type" value="Genomic_DNA"/>
</dbReference>
<evidence type="ECO:0000313" key="1">
    <source>
        <dbReference type="EMBL" id="CAB3772596.1"/>
    </source>
</evidence>
<dbReference type="Proteomes" id="UP000494363">
    <property type="component" value="Unassembled WGS sequence"/>
</dbReference>
<dbReference type="AlphaFoldDB" id="A0A6J5F602"/>
<proteinExistence type="predicted"/>
<accession>A0A6J5F602</accession>
<protein>
    <submittedName>
        <fullName evidence="1">Uncharacterized protein</fullName>
    </submittedName>
</protein>